<dbReference type="Pfam" id="PF13606">
    <property type="entry name" value="Ank_3"/>
    <property type="match status" value="1"/>
</dbReference>
<protein>
    <submittedName>
        <fullName evidence="4">Ankyrin repeat-containing protein</fullName>
    </submittedName>
</protein>
<name>A0A179FJ14_METCM</name>
<dbReference type="PROSITE" id="PS50297">
    <property type="entry name" value="ANK_REP_REGION"/>
    <property type="match status" value="3"/>
</dbReference>
<evidence type="ECO:0000256" key="3">
    <source>
        <dbReference type="PROSITE-ProRule" id="PRU00023"/>
    </source>
</evidence>
<organism evidence="4 5">
    <name type="scientific">Pochonia chlamydosporia 170</name>
    <dbReference type="NCBI Taxonomy" id="1380566"/>
    <lineage>
        <taxon>Eukaryota</taxon>
        <taxon>Fungi</taxon>
        <taxon>Dikarya</taxon>
        <taxon>Ascomycota</taxon>
        <taxon>Pezizomycotina</taxon>
        <taxon>Sordariomycetes</taxon>
        <taxon>Hypocreomycetidae</taxon>
        <taxon>Hypocreales</taxon>
        <taxon>Clavicipitaceae</taxon>
        <taxon>Pochonia</taxon>
    </lineage>
</organism>
<feature type="repeat" description="ANK" evidence="3">
    <location>
        <begin position="556"/>
        <end position="578"/>
    </location>
</feature>
<dbReference type="SUPFAM" id="SSF48403">
    <property type="entry name" value="Ankyrin repeat"/>
    <property type="match status" value="2"/>
</dbReference>
<dbReference type="RefSeq" id="XP_018142327.1">
    <property type="nucleotide sequence ID" value="XM_018285265.1"/>
</dbReference>
<evidence type="ECO:0000256" key="1">
    <source>
        <dbReference type="ARBA" id="ARBA00022737"/>
    </source>
</evidence>
<dbReference type="STRING" id="1380566.A0A179FJ14"/>
<dbReference type="PANTHER" id="PTHR24198:SF165">
    <property type="entry name" value="ANKYRIN REPEAT-CONTAINING PROTEIN-RELATED"/>
    <property type="match status" value="1"/>
</dbReference>
<sequence length="630" mass="70019">MLSSIPGELLTSIVAYLDKRRDINALAQLDRRLYGTYNAFLYRFDAETPQCALDWAISQGQTGTARKALEAGAKVSLDALHKAASAGHVAIFTLLVETDDIHLNSEDEFGQTPFTIACRDGQTQIVQLLIDTYNVDVMRKDVQRQSPFFIACARGHLEIMKVLLKTGKVDTEAKNANLETPLAIAAKNGQTDAVKFLIGIYGIDLDARDRLRQTPLCQSISKNHRDVVEALLETKKVDLLRVNGFNQTALMAATVACHDDNGIVALLLNQYISPEATDVNGDTALTLAAKLNRGYVVKLFLDSGQVDCDRIDAHGRTFLDIAIVKGADKVVDEFIKAEKGDIHTMEGSDDYLKTAVSRVRLELTELLLRKTNLDPSLKYSDGSTILHKAVRTGNEAWVKMLLDSGKLDPDARDAHDRTPFSICAGYASPRGYEMARAFYDRRIKLDVNVRHKRGGLTPFAAACDNNDIVMIKWLLEEYAVDLNPRYYHGSTPLIRAVCFNRQDTALLLIHTPGVNLNSQDAEGRSPLAWAVTRGNAELVRALLSKGGVKTDVGDVYGRTPLARAVERGSLRIVEMLLETRNVDPTAADRWGRTPLSRALRCRHFAFEHRMKAYCHEMRYEIVKRANSVSF</sequence>
<dbReference type="AlphaFoldDB" id="A0A179FJ14"/>
<dbReference type="PANTHER" id="PTHR24198">
    <property type="entry name" value="ANKYRIN REPEAT AND PROTEIN KINASE DOMAIN-CONTAINING PROTEIN"/>
    <property type="match status" value="1"/>
</dbReference>
<keyword evidence="2 3" id="KW-0040">ANK repeat</keyword>
<dbReference type="Gene3D" id="1.25.40.20">
    <property type="entry name" value="Ankyrin repeat-containing domain"/>
    <property type="match status" value="3"/>
</dbReference>
<dbReference type="KEGG" id="pchm:VFPPC_06189"/>
<dbReference type="OrthoDB" id="20872at2759"/>
<dbReference type="EMBL" id="LSBJ02000005">
    <property type="protein sequence ID" value="OAQ65013.1"/>
    <property type="molecule type" value="Genomic_DNA"/>
</dbReference>
<dbReference type="SMART" id="SM00248">
    <property type="entry name" value="ANK"/>
    <property type="match status" value="14"/>
</dbReference>
<proteinExistence type="predicted"/>
<dbReference type="Proteomes" id="UP000078397">
    <property type="component" value="Unassembled WGS sequence"/>
</dbReference>
<dbReference type="GeneID" id="28849259"/>
<evidence type="ECO:0000313" key="5">
    <source>
        <dbReference type="Proteomes" id="UP000078397"/>
    </source>
</evidence>
<gene>
    <name evidence="4" type="ORF">VFPPC_06189</name>
</gene>
<dbReference type="Pfam" id="PF13637">
    <property type="entry name" value="Ank_4"/>
    <property type="match status" value="1"/>
</dbReference>
<dbReference type="PROSITE" id="PS50088">
    <property type="entry name" value="ANK_REPEAT"/>
    <property type="match status" value="3"/>
</dbReference>
<keyword evidence="5" id="KW-1185">Reference proteome</keyword>
<evidence type="ECO:0000313" key="4">
    <source>
        <dbReference type="EMBL" id="OAQ65013.1"/>
    </source>
</evidence>
<reference evidence="4 5" key="1">
    <citation type="journal article" date="2016" name="PLoS Pathog.">
        <title>Biosynthesis of antibiotic leucinostatins in bio-control fungus Purpureocillium lilacinum and their inhibition on phytophthora revealed by genome mining.</title>
        <authorList>
            <person name="Wang G."/>
            <person name="Liu Z."/>
            <person name="Lin R."/>
            <person name="Li E."/>
            <person name="Mao Z."/>
            <person name="Ling J."/>
            <person name="Yang Y."/>
            <person name="Yin W.B."/>
            <person name="Xie B."/>
        </authorList>
    </citation>
    <scope>NUCLEOTIDE SEQUENCE [LARGE SCALE GENOMIC DNA]</scope>
    <source>
        <strain evidence="4">170</strain>
    </source>
</reference>
<dbReference type="InterPro" id="IPR002110">
    <property type="entry name" value="Ankyrin_rpt"/>
</dbReference>
<feature type="repeat" description="ANK" evidence="3">
    <location>
        <begin position="522"/>
        <end position="546"/>
    </location>
</feature>
<dbReference type="Pfam" id="PF12796">
    <property type="entry name" value="Ank_2"/>
    <property type="match status" value="4"/>
</dbReference>
<keyword evidence="1" id="KW-0677">Repeat</keyword>
<comment type="caution">
    <text evidence="4">The sequence shown here is derived from an EMBL/GenBank/DDBJ whole genome shotgun (WGS) entry which is preliminary data.</text>
</comment>
<dbReference type="InterPro" id="IPR036770">
    <property type="entry name" value="Ankyrin_rpt-contain_sf"/>
</dbReference>
<evidence type="ECO:0000256" key="2">
    <source>
        <dbReference type="ARBA" id="ARBA00023043"/>
    </source>
</evidence>
<feature type="repeat" description="ANK" evidence="3">
    <location>
        <begin position="381"/>
        <end position="405"/>
    </location>
</feature>
<accession>A0A179FJ14</accession>